<evidence type="ECO:0000313" key="2">
    <source>
        <dbReference type="EMBL" id="CZT46340.1"/>
    </source>
</evidence>
<feature type="region of interest" description="Disordered" evidence="1">
    <location>
        <begin position="108"/>
        <end position="129"/>
    </location>
</feature>
<sequence>MAYPNLSLITPPSTPSTPSSQSSSPSTNSSTPTSSTSKISLAKSNINPDAILMIEDSDLETLSSHPPIYSPNHPSPAPSTSSHTTPQTHERNSCLPCTLLSPRCSSAFTSQLPTPTPTDTDTDTDPDPCTHCLNPQEICIRDRNLPWNHSLDKHTSSTNTPPCPLPLLSPPNSSPTDSNPNPNPNPNIPLPHKREQALSHPLPLPLPRHSQGRARLRRLETRFILERMEQSREDDVKMGRLTEMWVQEEEGRWEGRGGEGGAGGERGEELVDEEFLRMGECTPSRKVQRE</sequence>
<dbReference type="EMBL" id="FJVC01000242">
    <property type="protein sequence ID" value="CZT46340.1"/>
    <property type="molecule type" value="Genomic_DNA"/>
</dbReference>
<evidence type="ECO:0000313" key="3">
    <source>
        <dbReference type="Proteomes" id="UP000177625"/>
    </source>
</evidence>
<feature type="compositionally biased region" description="Low complexity" evidence="1">
    <location>
        <begin position="78"/>
        <end position="87"/>
    </location>
</feature>
<gene>
    <name evidence="2" type="ORF">RSE6_06753</name>
</gene>
<dbReference type="AlphaFoldDB" id="A0A1E1MB87"/>
<protein>
    <submittedName>
        <fullName evidence="2">Uncharacterized protein</fullName>
    </submittedName>
</protein>
<feature type="region of interest" description="Disordered" evidence="1">
    <location>
        <begin position="57"/>
        <end position="92"/>
    </location>
</feature>
<name>A0A1E1MB87_RHYSE</name>
<accession>A0A1E1MB87</accession>
<feature type="region of interest" description="Disordered" evidence="1">
    <location>
        <begin position="150"/>
        <end position="193"/>
    </location>
</feature>
<reference evidence="3" key="1">
    <citation type="submission" date="2016-03" db="EMBL/GenBank/DDBJ databases">
        <authorList>
            <person name="Guldener U."/>
        </authorList>
    </citation>
    <scope>NUCLEOTIDE SEQUENCE [LARGE SCALE GENOMIC DNA]</scope>
</reference>
<feature type="compositionally biased region" description="Low complexity" evidence="1">
    <location>
        <begin position="16"/>
        <end position="37"/>
    </location>
</feature>
<dbReference type="Proteomes" id="UP000177625">
    <property type="component" value="Unassembled WGS sequence"/>
</dbReference>
<organism evidence="2 3">
    <name type="scientific">Rhynchosporium secalis</name>
    <name type="common">Barley scald fungus</name>
    <dbReference type="NCBI Taxonomy" id="38038"/>
    <lineage>
        <taxon>Eukaryota</taxon>
        <taxon>Fungi</taxon>
        <taxon>Dikarya</taxon>
        <taxon>Ascomycota</taxon>
        <taxon>Pezizomycotina</taxon>
        <taxon>Leotiomycetes</taxon>
        <taxon>Helotiales</taxon>
        <taxon>Ploettnerulaceae</taxon>
        <taxon>Rhynchosporium</taxon>
    </lineage>
</organism>
<proteinExistence type="predicted"/>
<feature type="compositionally biased region" description="Pro residues" evidence="1">
    <location>
        <begin position="161"/>
        <end position="173"/>
    </location>
</feature>
<keyword evidence="3" id="KW-1185">Reference proteome</keyword>
<evidence type="ECO:0000256" key="1">
    <source>
        <dbReference type="SAM" id="MobiDB-lite"/>
    </source>
</evidence>
<feature type="region of interest" description="Disordered" evidence="1">
    <location>
        <begin position="1"/>
        <end position="45"/>
    </location>
</feature>
<feature type="region of interest" description="Disordered" evidence="1">
    <location>
        <begin position="248"/>
        <end position="267"/>
    </location>
</feature>